<dbReference type="PRINTS" id="PR00359">
    <property type="entry name" value="BP450"/>
</dbReference>
<accession>A0A1L9BA29</accession>
<dbReference type="PROSITE" id="PS00086">
    <property type="entry name" value="CYTOCHROME_P450"/>
    <property type="match status" value="1"/>
</dbReference>
<dbReference type="InterPro" id="IPR002397">
    <property type="entry name" value="Cyt_P450_B"/>
</dbReference>
<dbReference type="FunFam" id="1.10.630.10:FF:000018">
    <property type="entry name" value="Cytochrome P450 monooxygenase"/>
    <property type="match status" value="1"/>
</dbReference>
<keyword evidence="4 7" id="KW-0560">Oxidoreductase</keyword>
<reference evidence="8 9" key="2">
    <citation type="submission" date="2016-12" db="EMBL/GenBank/DDBJ databases">
        <title>Draft Genome Sequence of Cystobacter ferrugineus Strain Cbfe23.</title>
        <authorList>
            <person name="Akbar S."/>
            <person name="Dowd S.E."/>
            <person name="Stevens D.C."/>
        </authorList>
    </citation>
    <scope>NUCLEOTIDE SEQUENCE [LARGE SCALE GENOMIC DNA]</scope>
    <source>
        <strain evidence="8 9">Cbfe23</strain>
    </source>
</reference>
<dbReference type="CDD" id="cd20630">
    <property type="entry name" value="P450_epoK-like"/>
    <property type="match status" value="1"/>
</dbReference>
<evidence type="ECO:0000256" key="5">
    <source>
        <dbReference type="ARBA" id="ARBA00023004"/>
    </source>
</evidence>
<evidence type="ECO:0000313" key="9">
    <source>
        <dbReference type="Proteomes" id="UP000182229"/>
    </source>
</evidence>
<dbReference type="STRING" id="83449.BON30_16105"/>
<dbReference type="Pfam" id="PF00067">
    <property type="entry name" value="p450"/>
    <property type="match status" value="1"/>
</dbReference>
<dbReference type="OrthoDB" id="4511384at2"/>
<keyword evidence="6 7" id="KW-0503">Monooxygenase</keyword>
<keyword evidence="9" id="KW-1185">Reference proteome</keyword>
<keyword evidence="2 7" id="KW-0349">Heme</keyword>
<dbReference type="Gene3D" id="1.10.630.10">
    <property type="entry name" value="Cytochrome P450"/>
    <property type="match status" value="1"/>
</dbReference>
<sequence length="415" mass="46299">MSLEATKQNSPTVVFNPQAPGYDANPYPMLDELRTKAPLVYWEQGRGWLVSRYEDAIAVLRDAKRFTPNRDMWEFASVLGNAAMIPELAELSRTGLFALSGADHARVRKLVSPALTPRAIERLRPEVQALIDEVLDEAAVKGTINVVSDIADRIPARVIGSMLKIPKGRETLFQSFTEASIKNFLPGLLRQEEVEALRTDIREGIALVRETIEDRRKNPLPDDILTTLIQTEEQGDRLSTNELLSLVAALIVGGFETTVHLIGFTTYNVLQRPELRAQLKAEPDLLKNVIEEVLRFDNFGKVGVARYALEDVELSGQTIKKGQMVLILLNSALRDETVFSKADTFDVRRNTNASIAFGHGVHYCLGANLARLEVQLAVGTLLQRYPDMQLVSPPTFAPHPVIRRMEKLEVALRAQ</sequence>
<evidence type="ECO:0000313" key="8">
    <source>
        <dbReference type="EMBL" id="OJH39078.1"/>
    </source>
</evidence>
<dbReference type="PRINTS" id="PR00385">
    <property type="entry name" value="P450"/>
</dbReference>
<dbReference type="PANTHER" id="PTHR46696">
    <property type="entry name" value="P450, PUTATIVE (EUROFUNG)-RELATED"/>
    <property type="match status" value="1"/>
</dbReference>
<dbReference type="AlphaFoldDB" id="A0A1L9BA29"/>
<protein>
    <submittedName>
        <fullName evidence="8">Cytochrome</fullName>
    </submittedName>
</protein>
<dbReference type="GO" id="GO:0004497">
    <property type="term" value="F:monooxygenase activity"/>
    <property type="evidence" value="ECO:0007669"/>
    <property type="project" value="UniProtKB-KW"/>
</dbReference>
<dbReference type="InterPro" id="IPR001128">
    <property type="entry name" value="Cyt_P450"/>
</dbReference>
<keyword evidence="5 7" id="KW-0408">Iron</keyword>
<evidence type="ECO:0000256" key="1">
    <source>
        <dbReference type="ARBA" id="ARBA00010617"/>
    </source>
</evidence>
<dbReference type="InterPro" id="IPR036396">
    <property type="entry name" value="Cyt_P450_sf"/>
</dbReference>
<evidence type="ECO:0000256" key="4">
    <source>
        <dbReference type="ARBA" id="ARBA00023002"/>
    </source>
</evidence>
<evidence type="ECO:0000256" key="2">
    <source>
        <dbReference type="ARBA" id="ARBA00022617"/>
    </source>
</evidence>
<comment type="similarity">
    <text evidence="1 7">Belongs to the cytochrome P450 family.</text>
</comment>
<dbReference type="Proteomes" id="UP000182229">
    <property type="component" value="Unassembled WGS sequence"/>
</dbReference>
<gene>
    <name evidence="8" type="ORF">BON30_16105</name>
</gene>
<evidence type="ECO:0000256" key="3">
    <source>
        <dbReference type="ARBA" id="ARBA00022723"/>
    </source>
</evidence>
<organism evidence="8 9">
    <name type="scientific">Cystobacter ferrugineus</name>
    <dbReference type="NCBI Taxonomy" id="83449"/>
    <lineage>
        <taxon>Bacteria</taxon>
        <taxon>Pseudomonadati</taxon>
        <taxon>Myxococcota</taxon>
        <taxon>Myxococcia</taxon>
        <taxon>Myxococcales</taxon>
        <taxon>Cystobacterineae</taxon>
        <taxon>Archangiaceae</taxon>
        <taxon>Cystobacter</taxon>
    </lineage>
</organism>
<name>A0A1L9BA29_9BACT</name>
<evidence type="ECO:0000256" key="7">
    <source>
        <dbReference type="RuleBase" id="RU000461"/>
    </source>
</evidence>
<dbReference type="GO" id="GO:0016705">
    <property type="term" value="F:oxidoreductase activity, acting on paired donors, with incorporation or reduction of molecular oxygen"/>
    <property type="evidence" value="ECO:0007669"/>
    <property type="project" value="InterPro"/>
</dbReference>
<dbReference type="EMBL" id="MPIN01000004">
    <property type="protein sequence ID" value="OJH39078.1"/>
    <property type="molecule type" value="Genomic_DNA"/>
</dbReference>
<dbReference type="RefSeq" id="WP_071899248.1">
    <property type="nucleotide sequence ID" value="NZ_MPIN01000004.1"/>
</dbReference>
<dbReference type="GO" id="GO:0020037">
    <property type="term" value="F:heme binding"/>
    <property type="evidence" value="ECO:0007669"/>
    <property type="project" value="InterPro"/>
</dbReference>
<dbReference type="InterPro" id="IPR017972">
    <property type="entry name" value="Cyt_P450_CS"/>
</dbReference>
<reference evidence="9" key="1">
    <citation type="submission" date="2016-11" db="EMBL/GenBank/DDBJ databases">
        <authorList>
            <person name="Shukria A."/>
            <person name="Stevens D.C."/>
        </authorList>
    </citation>
    <scope>NUCLEOTIDE SEQUENCE [LARGE SCALE GENOMIC DNA]</scope>
    <source>
        <strain evidence="9">Cbfe23</strain>
    </source>
</reference>
<dbReference type="SUPFAM" id="SSF48264">
    <property type="entry name" value="Cytochrome P450"/>
    <property type="match status" value="1"/>
</dbReference>
<comment type="caution">
    <text evidence="8">The sequence shown here is derived from an EMBL/GenBank/DDBJ whole genome shotgun (WGS) entry which is preliminary data.</text>
</comment>
<dbReference type="GO" id="GO:0005506">
    <property type="term" value="F:iron ion binding"/>
    <property type="evidence" value="ECO:0007669"/>
    <property type="project" value="InterPro"/>
</dbReference>
<keyword evidence="3 7" id="KW-0479">Metal-binding</keyword>
<dbReference type="PANTHER" id="PTHR46696:SF1">
    <property type="entry name" value="CYTOCHROME P450 YJIB-RELATED"/>
    <property type="match status" value="1"/>
</dbReference>
<proteinExistence type="inferred from homology"/>
<evidence type="ECO:0000256" key="6">
    <source>
        <dbReference type="ARBA" id="ARBA00023033"/>
    </source>
</evidence>